<comment type="caution">
    <text evidence="11">The sequence shown here is derived from an EMBL/GenBank/DDBJ whole genome shotgun (WGS) entry which is preliminary data.</text>
</comment>
<evidence type="ECO:0000256" key="3">
    <source>
        <dbReference type="ARBA" id="ARBA00023015"/>
    </source>
</evidence>
<evidence type="ECO:0000256" key="4">
    <source>
        <dbReference type="ARBA" id="ARBA00023125"/>
    </source>
</evidence>
<dbReference type="PROSITE" id="PS50071">
    <property type="entry name" value="HOMEOBOX_2"/>
    <property type="match status" value="1"/>
</dbReference>
<evidence type="ECO:0000256" key="7">
    <source>
        <dbReference type="ARBA" id="ARBA00023242"/>
    </source>
</evidence>
<dbReference type="CDD" id="cd00086">
    <property type="entry name" value="homeodomain"/>
    <property type="match status" value="1"/>
</dbReference>
<keyword evidence="12" id="KW-1185">Reference proteome</keyword>
<dbReference type="Proteomes" id="UP000604825">
    <property type="component" value="Unassembled WGS sequence"/>
</dbReference>
<dbReference type="GO" id="GO:0003677">
    <property type="term" value="F:DNA binding"/>
    <property type="evidence" value="ECO:0007669"/>
    <property type="project" value="UniProtKB-UniRule"/>
</dbReference>
<keyword evidence="9" id="KW-0175">Coiled coil</keyword>
<evidence type="ECO:0000256" key="1">
    <source>
        <dbReference type="ARBA" id="ARBA00004123"/>
    </source>
</evidence>
<name>A0A811S9Q0_9POAL</name>
<organism evidence="11 12">
    <name type="scientific">Miscanthus lutarioriparius</name>
    <dbReference type="NCBI Taxonomy" id="422564"/>
    <lineage>
        <taxon>Eukaryota</taxon>
        <taxon>Viridiplantae</taxon>
        <taxon>Streptophyta</taxon>
        <taxon>Embryophyta</taxon>
        <taxon>Tracheophyta</taxon>
        <taxon>Spermatophyta</taxon>
        <taxon>Magnoliopsida</taxon>
        <taxon>Liliopsida</taxon>
        <taxon>Poales</taxon>
        <taxon>Poaceae</taxon>
        <taxon>PACMAD clade</taxon>
        <taxon>Panicoideae</taxon>
        <taxon>Andropogonodae</taxon>
        <taxon>Andropogoneae</taxon>
        <taxon>Saccharinae</taxon>
        <taxon>Miscanthus</taxon>
    </lineage>
</organism>
<gene>
    <name evidence="11" type="ORF">NCGR_LOCUS62141</name>
</gene>
<dbReference type="SUPFAM" id="SSF46689">
    <property type="entry name" value="Homeodomain-like"/>
    <property type="match status" value="1"/>
</dbReference>
<dbReference type="PANTHER" id="PTHR11850">
    <property type="entry name" value="HOMEOBOX PROTEIN TRANSCRIPTION FACTORS"/>
    <property type="match status" value="1"/>
</dbReference>
<protein>
    <recommendedName>
        <fullName evidence="10">Homeobox domain-containing protein</fullName>
    </recommendedName>
</protein>
<evidence type="ECO:0000259" key="10">
    <source>
        <dbReference type="PROSITE" id="PS50071"/>
    </source>
</evidence>
<comment type="subcellular location">
    <subcellularLocation>
        <location evidence="1 8">Nucleus</location>
    </subcellularLocation>
</comment>
<keyword evidence="5 8" id="KW-0371">Homeobox</keyword>
<dbReference type="InterPro" id="IPR050224">
    <property type="entry name" value="TALE_homeobox"/>
</dbReference>
<evidence type="ECO:0000256" key="2">
    <source>
        <dbReference type="ARBA" id="ARBA00006454"/>
    </source>
</evidence>
<dbReference type="GO" id="GO:0006355">
    <property type="term" value="P:regulation of DNA-templated transcription"/>
    <property type="evidence" value="ECO:0007669"/>
    <property type="project" value="InterPro"/>
</dbReference>
<dbReference type="Gene3D" id="1.10.10.60">
    <property type="entry name" value="Homeodomain-like"/>
    <property type="match status" value="1"/>
</dbReference>
<feature type="domain" description="Homeobox" evidence="10">
    <location>
        <begin position="309"/>
        <end position="372"/>
    </location>
</feature>
<reference evidence="11" key="1">
    <citation type="submission" date="2020-10" db="EMBL/GenBank/DDBJ databases">
        <authorList>
            <person name="Han B."/>
            <person name="Lu T."/>
            <person name="Zhao Q."/>
            <person name="Huang X."/>
            <person name="Zhao Y."/>
        </authorList>
    </citation>
    <scope>NUCLEOTIDE SEQUENCE</scope>
</reference>
<proteinExistence type="inferred from homology"/>
<dbReference type="InterPro" id="IPR001356">
    <property type="entry name" value="HD"/>
</dbReference>
<dbReference type="GO" id="GO:0005634">
    <property type="term" value="C:nucleus"/>
    <property type="evidence" value="ECO:0007669"/>
    <property type="project" value="UniProtKB-SubCell"/>
</dbReference>
<evidence type="ECO:0000256" key="9">
    <source>
        <dbReference type="SAM" id="Coils"/>
    </source>
</evidence>
<dbReference type="OrthoDB" id="10056939at2759"/>
<evidence type="ECO:0000256" key="5">
    <source>
        <dbReference type="ARBA" id="ARBA00023155"/>
    </source>
</evidence>
<keyword evidence="4 8" id="KW-0238">DNA-binding</keyword>
<keyword evidence="6" id="KW-0804">Transcription</keyword>
<keyword evidence="3" id="KW-0805">Transcription regulation</keyword>
<evidence type="ECO:0000256" key="8">
    <source>
        <dbReference type="PROSITE-ProRule" id="PRU00108"/>
    </source>
</evidence>
<sequence>MAVHHPHLLDFSPPPNTVAMEAPPPHFDHGQHHLLGLHIDGNGMPVGGGVPHRVLADDAVAAWAPQAAVSLSLYNYDNTAGGSSSLFGHHEAEAQFAVPPAAVSSLALPNHQQLPTTSSMQPFQLRSSKYLAPVQDLLSEFCSLEGDLHAMNKRAPRAAAGNKWDDVDTSSSSSGLWGHPSLSSLDLLELERRKARLLSMVEEVDRRYRRYREQMRAVEVSFEAVAGAGASQVYTRLALRAMSRHFRCLRDALVAQVRALRKAMGERDGGPGAAATAAGATKGDTPRLKVLDQCLRQQRAFQHPGTIENYPWRPQRGLPERAVAVLRAWLFEHFLHPYPNDVDKHILARQTGLSRSQVSNWFINARVRLWKPMIEEMYTEEVNQKSDTSQNPSGGNIGGGVVVIKPEQMSTTAAAAIGGDSHFRTSAGNPSSSMISSSILTADGGGGGHLFSNYPSMHGSHGGAVSLTLGLQQQPFASTMMHQHSLMLQGDEQEPVLPYRDLMGSQLLHDFAG</sequence>
<dbReference type="InterPro" id="IPR006563">
    <property type="entry name" value="POX_dom"/>
</dbReference>
<evidence type="ECO:0000313" key="11">
    <source>
        <dbReference type="EMBL" id="CAD6338043.1"/>
    </source>
</evidence>
<dbReference type="InterPro" id="IPR008422">
    <property type="entry name" value="KN_HD"/>
</dbReference>
<feature type="DNA-binding region" description="Homeobox" evidence="8">
    <location>
        <begin position="311"/>
        <end position="373"/>
    </location>
</feature>
<dbReference type="InterPro" id="IPR009057">
    <property type="entry name" value="Homeodomain-like_sf"/>
</dbReference>
<dbReference type="AlphaFoldDB" id="A0A811S9Q0"/>
<keyword evidence="7 8" id="KW-0539">Nucleus</keyword>
<dbReference type="Pfam" id="PF05920">
    <property type="entry name" value="Homeobox_KN"/>
    <property type="match status" value="1"/>
</dbReference>
<evidence type="ECO:0000313" key="12">
    <source>
        <dbReference type="Proteomes" id="UP000604825"/>
    </source>
</evidence>
<dbReference type="SMART" id="SM00389">
    <property type="entry name" value="HOX"/>
    <property type="match status" value="1"/>
</dbReference>
<dbReference type="FunFam" id="1.10.10.60:FF:000083">
    <property type="entry name" value="BEL1-like homeodomain protein 4"/>
    <property type="match status" value="1"/>
</dbReference>
<evidence type="ECO:0000256" key="6">
    <source>
        <dbReference type="ARBA" id="ARBA00023163"/>
    </source>
</evidence>
<dbReference type="SMART" id="SM00574">
    <property type="entry name" value="POX"/>
    <property type="match status" value="1"/>
</dbReference>
<accession>A0A811S9Q0</accession>
<feature type="coiled-coil region" evidence="9">
    <location>
        <begin position="187"/>
        <end position="221"/>
    </location>
</feature>
<dbReference type="Pfam" id="PF07526">
    <property type="entry name" value="POX"/>
    <property type="match status" value="1"/>
</dbReference>
<comment type="similarity">
    <text evidence="2">Belongs to the TALE/BELL homeobox family.</text>
</comment>
<dbReference type="EMBL" id="CAJGYO010000018">
    <property type="protein sequence ID" value="CAD6338043.1"/>
    <property type="molecule type" value="Genomic_DNA"/>
</dbReference>